<gene>
    <name evidence="1" type="ORF">EGJ44_14910</name>
</gene>
<accession>A0A427HGG6</accession>
<comment type="caution">
    <text evidence="1">The sequence shown here is derived from an EMBL/GenBank/DDBJ whole genome shotgun (WGS) entry which is preliminary data.</text>
</comment>
<dbReference type="EMBL" id="RHRS01000038">
    <property type="protein sequence ID" value="RRW33748.1"/>
    <property type="molecule type" value="Genomic_DNA"/>
</dbReference>
<evidence type="ECO:0000313" key="1">
    <source>
        <dbReference type="EMBL" id="RRW33748.1"/>
    </source>
</evidence>
<evidence type="ECO:0000313" key="2">
    <source>
        <dbReference type="Proteomes" id="UP000272833"/>
    </source>
</evidence>
<dbReference type="Proteomes" id="UP000272833">
    <property type="component" value="Unassembled WGS sequence"/>
</dbReference>
<protein>
    <submittedName>
        <fullName evidence="1">Uncharacterized protein</fullName>
    </submittedName>
</protein>
<dbReference type="RefSeq" id="WP_125874577.1">
    <property type="nucleotide sequence ID" value="NZ_RHRS01000038.1"/>
</dbReference>
<organism evidence="1 2">
    <name type="scientific">Ectopseudomonas oleovorans</name>
    <name type="common">Pseudomonas oleovorans</name>
    <dbReference type="NCBI Taxonomy" id="301"/>
    <lineage>
        <taxon>Bacteria</taxon>
        <taxon>Pseudomonadati</taxon>
        <taxon>Pseudomonadota</taxon>
        <taxon>Gammaproteobacteria</taxon>
        <taxon>Pseudomonadales</taxon>
        <taxon>Pseudomonadaceae</taxon>
        <taxon>Ectopseudomonas</taxon>
    </lineage>
</organism>
<reference evidence="1 2" key="1">
    <citation type="submission" date="2018-10" db="EMBL/GenBank/DDBJ databases">
        <title>Transmission dynamics of multidrug resistant bacteria on intensive care unit surfaces.</title>
        <authorList>
            <person name="D'Souza A.W."/>
            <person name="Potter R.F."/>
            <person name="Wallace M."/>
            <person name="Shupe A."/>
            <person name="Patel S."/>
            <person name="Sun S."/>
            <person name="Gul D."/>
            <person name="Kwon J.H."/>
            <person name="Andleeb S."/>
            <person name="Burnham C.-A.D."/>
            <person name="Dantas G."/>
        </authorList>
    </citation>
    <scope>NUCLEOTIDE SEQUENCE [LARGE SCALE GENOMIC DNA]</scope>
    <source>
        <strain evidence="1 2">PO_271</strain>
    </source>
</reference>
<name>A0A427HGG6_ECTOL</name>
<sequence length="101" mass="11276">MTPQPPTGNRRSLLFAIGALIFSPGIDRVMREGRLDPLPYLQRHTRGDWGNITDTQWQANNAALQSGDRLESSYAVHRELSICIFTAADRSATHIVLASER</sequence>
<dbReference type="AlphaFoldDB" id="A0A427HGG6"/>
<proteinExistence type="predicted"/>